<dbReference type="Gene3D" id="3.20.20.70">
    <property type="entry name" value="Aldolase class I"/>
    <property type="match status" value="1"/>
</dbReference>
<organism evidence="12 13">
    <name type="scientific">Lichenicoccus roseus</name>
    <dbReference type="NCBI Taxonomy" id="2683649"/>
    <lineage>
        <taxon>Bacteria</taxon>
        <taxon>Pseudomonadati</taxon>
        <taxon>Pseudomonadota</taxon>
        <taxon>Alphaproteobacteria</taxon>
        <taxon>Acetobacterales</taxon>
        <taxon>Acetobacteraceae</taxon>
        <taxon>Lichenicoccus</taxon>
    </lineage>
</organism>
<dbReference type="NCBIfam" id="TIGR00007">
    <property type="entry name" value="1-(5-phosphoribosyl)-5-[(5-phosphoribosylamino)methylideneamino]imidazole-4-carboxamide isomerase"/>
    <property type="match status" value="1"/>
</dbReference>
<evidence type="ECO:0000256" key="9">
    <source>
        <dbReference type="HAMAP-Rule" id="MF_01014"/>
    </source>
</evidence>
<sequence length="287" mass="29525">MRGSAAGWCAACSSPSACNRAGSSMPETSVVSGGNRRLTLYPAIDLKDGTCVRLRRGEMAGATVYSDDPGAQARAWGEAGFGWLHVVDLNGAFAGRSVNEAAVRAILAAARVPVQLGGGLRDLAAIETWLEAGIARVILGSAAVKDPALVREACRLHPGRIVIGIDARSGKVATEGWAETSELRAIELARRVEQEGAAAIIFTEIERDGMLSGLDLEQTAALAGAVRIPVIASGGVGTLDHLVALCDVARDRLPEHSGIEGVIVGRALYDGRIDPAAALAALGGAAC</sequence>
<dbReference type="GO" id="GO:0000105">
    <property type="term" value="P:L-histidine biosynthetic process"/>
    <property type="evidence" value="ECO:0007669"/>
    <property type="project" value="UniProtKB-UniRule"/>
</dbReference>
<feature type="active site" description="Proton donor" evidence="9">
    <location>
        <position position="166"/>
    </location>
</feature>
<dbReference type="EC" id="5.3.1.16" evidence="9 11"/>
<dbReference type="PANTHER" id="PTHR43090:SF2">
    <property type="entry name" value="1-(5-PHOSPHORIBOSYL)-5-[(5-PHOSPHORIBOSYLAMINO)METHYLIDENEAMINO] IMIDAZOLE-4-CARBOXAMIDE ISOMERASE"/>
    <property type="match status" value="1"/>
</dbReference>
<proteinExistence type="inferred from homology"/>
<evidence type="ECO:0000256" key="1">
    <source>
        <dbReference type="ARBA" id="ARBA00000901"/>
    </source>
</evidence>
<feature type="active site" description="Proton acceptor" evidence="9">
    <location>
        <position position="45"/>
    </location>
</feature>
<name>A0A5R9J6F1_9PROT</name>
<evidence type="ECO:0000256" key="8">
    <source>
        <dbReference type="ARBA" id="ARBA00023235"/>
    </source>
</evidence>
<dbReference type="GO" id="GO:0000162">
    <property type="term" value="P:L-tryptophan biosynthetic process"/>
    <property type="evidence" value="ECO:0007669"/>
    <property type="project" value="TreeGrafter"/>
</dbReference>
<comment type="caution">
    <text evidence="12">The sequence shown here is derived from an EMBL/GenBank/DDBJ whole genome shotgun (WGS) entry which is preliminary data.</text>
</comment>
<evidence type="ECO:0000256" key="6">
    <source>
        <dbReference type="ARBA" id="ARBA00022605"/>
    </source>
</evidence>
<keyword evidence="5 9" id="KW-0963">Cytoplasm</keyword>
<evidence type="ECO:0000256" key="7">
    <source>
        <dbReference type="ARBA" id="ARBA00023102"/>
    </source>
</evidence>
<dbReference type="AlphaFoldDB" id="A0A5R9J6F1"/>
<dbReference type="InterPro" id="IPR006063">
    <property type="entry name" value="HisA_bact_arch"/>
</dbReference>
<keyword evidence="13" id="KW-1185">Reference proteome</keyword>
<dbReference type="SUPFAM" id="SSF51366">
    <property type="entry name" value="Ribulose-phoshate binding barrel"/>
    <property type="match status" value="1"/>
</dbReference>
<dbReference type="Proteomes" id="UP000305654">
    <property type="component" value="Unassembled WGS sequence"/>
</dbReference>
<dbReference type="OrthoDB" id="9807749at2"/>
<keyword evidence="7 9" id="KW-0368">Histidine biosynthesis</keyword>
<dbReference type="InterPro" id="IPR006062">
    <property type="entry name" value="His_biosynth"/>
</dbReference>
<evidence type="ECO:0000256" key="3">
    <source>
        <dbReference type="ARBA" id="ARBA00005133"/>
    </source>
</evidence>
<evidence type="ECO:0000256" key="11">
    <source>
        <dbReference type="RuleBase" id="RU003658"/>
    </source>
</evidence>
<dbReference type="FunFam" id="3.20.20.70:FF:000009">
    <property type="entry name" value="1-(5-phosphoribosyl)-5-[(5-phosphoribosylamino)methylideneamino] imidazole-4-carboxamide isomerase"/>
    <property type="match status" value="1"/>
</dbReference>
<evidence type="ECO:0000313" key="12">
    <source>
        <dbReference type="EMBL" id="TLU73200.1"/>
    </source>
</evidence>
<evidence type="ECO:0000256" key="5">
    <source>
        <dbReference type="ARBA" id="ARBA00022490"/>
    </source>
</evidence>
<dbReference type="GO" id="GO:0003949">
    <property type="term" value="F:1-(5-phosphoribosyl)-5-[(5-phosphoribosylamino)methylideneamino]imidazole-4-carboxamide isomerase activity"/>
    <property type="evidence" value="ECO:0007669"/>
    <property type="project" value="UniProtKB-UniRule"/>
</dbReference>
<dbReference type="EMBL" id="VCDI01000002">
    <property type="protein sequence ID" value="TLU73200.1"/>
    <property type="molecule type" value="Genomic_DNA"/>
</dbReference>
<dbReference type="InterPro" id="IPR044524">
    <property type="entry name" value="Isoase_HisA-like"/>
</dbReference>
<keyword evidence="6 9" id="KW-0028">Amino-acid biosynthesis</keyword>
<dbReference type="HAMAP" id="MF_01014">
    <property type="entry name" value="HisA"/>
    <property type="match status" value="1"/>
</dbReference>
<comment type="pathway">
    <text evidence="3 9 11">Amino-acid biosynthesis; L-histidine biosynthesis; L-histidine from 5-phospho-alpha-D-ribose 1-diphosphate: step 4/9.</text>
</comment>
<reference evidence="12 13" key="1">
    <citation type="submission" date="2019-05" db="EMBL/GenBank/DDBJ databases">
        <authorList>
            <person name="Pankratov T."/>
            <person name="Grouzdev D."/>
        </authorList>
    </citation>
    <scope>NUCLEOTIDE SEQUENCE [LARGE SCALE GENOMIC DNA]</scope>
    <source>
        <strain evidence="12 13">KEBCLARHB70R</strain>
    </source>
</reference>
<dbReference type="CDD" id="cd04732">
    <property type="entry name" value="HisA"/>
    <property type="match status" value="1"/>
</dbReference>
<accession>A0A5R9J6F1</accession>
<gene>
    <name evidence="9 12" type="primary">hisA</name>
    <name evidence="12" type="ORF">FE263_07190</name>
</gene>
<comment type="subcellular location">
    <subcellularLocation>
        <location evidence="2 9 11">Cytoplasm</location>
    </subcellularLocation>
</comment>
<keyword evidence="8 9" id="KW-0413">Isomerase</keyword>
<protein>
    <recommendedName>
        <fullName evidence="9 11">1-(5-phosphoribosyl)-5-[(5-phosphoribosylamino)methylideneamino] imidazole-4-carboxamide isomerase</fullName>
        <ecNumber evidence="9 11">5.3.1.16</ecNumber>
    </recommendedName>
    <alternativeName>
        <fullName evidence="9">Phosphoribosylformimino-5-aminoimidazole carboxamide ribotide isomerase</fullName>
    </alternativeName>
</protein>
<dbReference type="Pfam" id="PF00977">
    <property type="entry name" value="His_biosynth"/>
    <property type="match status" value="1"/>
</dbReference>
<dbReference type="InterPro" id="IPR013785">
    <property type="entry name" value="Aldolase_TIM"/>
</dbReference>
<evidence type="ECO:0000256" key="10">
    <source>
        <dbReference type="RuleBase" id="RU003657"/>
    </source>
</evidence>
<dbReference type="InterPro" id="IPR023016">
    <property type="entry name" value="HisA/PriA"/>
</dbReference>
<dbReference type="InterPro" id="IPR011060">
    <property type="entry name" value="RibuloseP-bd_barrel"/>
</dbReference>
<evidence type="ECO:0000313" key="13">
    <source>
        <dbReference type="Proteomes" id="UP000305654"/>
    </source>
</evidence>
<evidence type="ECO:0000256" key="2">
    <source>
        <dbReference type="ARBA" id="ARBA00004496"/>
    </source>
</evidence>
<comment type="similarity">
    <text evidence="4 9 10">Belongs to the HisA/HisF family.</text>
</comment>
<evidence type="ECO:0000256" key="4">
    <source>
        <dbReference type="ARBA" id="ARBA00009667"/>
    </source>
</evidence>
<dbReference type="PANTHER" id="PTHR43090">
    <property type="entry name" value="1-(5-PHOSPHORIBOSYL)-5-[(5-PHOSPHORIBOSYLAMINO)METHYLIDENEAMINO] IMIDAZOLE-4-CARBOXAMIDE ISOMERASE"/>
    <property type="match status" value="1"/>
</dbReference>
<comment type="catalytic activity">
    <reaction evidence="1 9 11">
        <text>1-(5-phospho-beta-D-ribosyl)-5-[(5-phospho-beta-D-ribosylamino)methylideneamino]imidazole-4-carboxamide = 5-[(5-phospho-1-deoxy-D-ribulos-1-ylimino)methylamino]-1-(5-phospho-beta-D-ribosyl)imidazole-4-carboxamide</text>
        <dbReference type="Rhea" id="RHEA:15469"/>
        <dbReference type="ChEBI" id="CHEBI:58435"/>
        <dbReference type="ChEBI" id="CHEBI:58525"/>
        <dbReference type="EC" id="5.3.1.16"/>
    </reaction>
</comment>
<dbReference type="GO" id="GO:0005737">
    <property type="term" value="C:cytoplasm"/>
    <property type="evidence" value="ECO:0007669"/>
    <property type="project" value="UniProtKB-SubCell"/>
</dbReference>
<dbReference type="UniPathway" id="UPA00031">
    <property type="reaction ID" value="UER00009"/>
</dbReference>